<keyword evidence="1" id="KW-0677">Repeat</keyword>
<proteinExistence type="predicted"/>
<dbReference type="Gene3D" id="1.25.10.10">
    <property type="entry name" value="Leucine-rich Repeat Variant"/>
    <property type="match status" value="1"/>
</dbReference>
<dbReference type="EMBL" id="CASHTH010002198">
    <property type="protein sequence ID" value="CAI8026076.1"/>
    <property type="molecule type" value="Genomic_DNA"/>
</dbReference>
<evidence type="ECO:0000313" key="3">
    <source>
        <dbReference type="EMBL" id="CAI8026076.1"/>
    </source>
</evidence>
<dbReference type="Proteomes" id="UP001174909">
    <property type="component" value="Unassembled WGS sequence"/>
</dbReference>
<protein>
    <submittedName>
        <fullName evidence="3">Importin subunit beta</fullName>
    </submittedName>
</protein>
<dbReference type="InterPro" id="IPR011989">
    <property type="entry name" value="ARM-like"/>
</dbReference>
<dbReference type="InterPro" id="IPR058584">
    <property type="entry name" value="IMB1_TNPO1-like_TPR"/>
</dbReference>
<evidence type="ECO:0000259" key="2">
    <source>
        <dbReference type="Pfam" id="PF25574"/>
    </source>
</evidence>
<organism evidence="3 4">
    <name type="scientific">Geodia barretti</name>
    <name type="common">Barrett's horny sponge</name>
    <dbReference type="NCBI Taxonomy" id="519541"/>
    <lineage>
        <taxon>Eukaryota</taxon>
        <taxon>Metazoa</taxon>
        <taxon>Porifera</taxon>
        <taxon>Demospongiae</taxon>
        <taxon>Heteroscleromorpha</taxon>
        <taxon>Tetractinellida</taxon>
        <taxon>Astrophorina</taxon>
        <taxon>Geodiidae</taxon>
        <taxon>Geodia</taxon>
    </lineage>
</organism>
<name>A0AA35SCJ6_GEOBA</name>
<keyword evidence="4" id="KW-1185">Reference proteome</keyword>
<evidence type="ECO:0000313" key="4">
    <source>
        <dbReference type="Proteomes" id="UP001174909"/>
    </source>
</evidence>
<evidence type="ECO:0000256" key="1">
    <source>
        <dbReference type="ARBA" id="ARBA00022737"/>
    </source>
</evidence>
<comment type="caution">
    <text evidence="3">The sequence shown here is derived from an EMBL/GenBank/DDBJ whole genome shotgun (WGS) entry which is preliminary data.</text>
</comment>
<dbReference type="Pfam" id="PF25574">
    <property type="entry name" value="TPR_IMB1"/>
    <property type="match status" value="1"/>
</dbReference>
<reference evidence="3" key="1">
    <citation type="submission" date="2023-03" db="EMBL/GenBank/DDBJ databases">
        <authorList>
            <person name="Steffen K."/>
            <person name="Cardenas P."/>
        </authorList>
    </citation>
    <scope>NUCLEOTIDE SEQUENCE</scope>
</reference>
<accession>A0AA35SCJ6</accession>
<sequence>MDSGRKNENHYLCDHVYSLLKESLCVCVVLCLTGRPDASQNNLRTSAYEALMDLIKYSAKDCYVVIQKTTQVMMDRLRQILTVDAVSSHIPYTNIEAVLLGIYHSV</sequence>
<gene>
    <name evidence="3" type="ORF">GBAR_LOCUS15032</name>
</gene>
<feature type="domain" description="Importin subunit beta-1/Transportin-1-like TPR repeats" evidence="2">
    <location>
        <begin position="27"/>
        <end position="85"/>
    </location>
</feature>
<dbReference type="AlphaFoldDB" id="A0AA35SCJ6"/>